<evidence type="ECO:0000313" key="1">
    <source>
        <dbReference type="EMBL" id="GAI49870.1"/>
    </source>
</evidence>
<comment type="caution">
    <text evidence="1">The sequence shown here is derived from an EMBL/GenBank/DDBJ whole genome shotgun (WGS) entry which is preliminary data.</text>
</comment>
<organism evidence="1">
    <name type="scientific">marine sediment metagenome</name>
    <dbReference type="NCBI Taxonomy" id="412755"/>
    <lineage>
        <taxon>unclassified sequences</taxon>
        <taxon>metagenomes</taxon>
        <taxon>ecological metagenomes</taxon>
    </lineage>
</organism>
<accession>X1QFQ3</accession>
<proteinExistence type="predicted"/>
<gene>
    <name evidence="1" type="ORF">S06H3_59509</name>
</gene>
<reference evidence="1" key="1">
    <citation type="journal article" date="2014" name="Front. Microbiol.">
        <title>High frequency of phylogenetically diverse reductive dehalogenase-homologous genes in deep subseafloor sedimentary metagenomes.</title>
        <authorList>
            <person name="Kawai M."/>
            <person name="Futagami T."/>
            <person name="Toyoda A."/>
            <person name="Takaki Y."/>
            <person name="Nishi S."/>
            <person name="Hori S."/>
            <person name="Arai W."/>
            <person name="Tsubouchi T."/>
            <person name="Morono Y."/>
            <person name="Uchiyama I."/>
            <person name="Ito T."/>
            <person name="Fujiyama A."/>
            <person name="Inagaki F."/>
            <person name="Takami H."/>
        </authorList>
    </citation>
    <scope>NUCLEOTIDE SEQUENCE</scope>
    <source>
        <strain evidence="1">Expedition CK06-06</strain>
    </source>
</reference>
<dbReference type="EMBL" id="BARV01038677">
    <property type="protein sequence ID" value="GAI49870.1"/>
    <property type="molecule type" value="Genomic_DNA"/>
</dbReference>
<name>X1QFQ3_9ZZZZ</name>
<protein>
    <submittedName>
        <fullName evidence="1">Uncharacterized protein</fullName>
    </submittedName>
</protein>
<feature type="non-terminal residue" evidence="1">
    <location>
        <position position="1"/>
    </location>
</feature>
<dbReference type="AlphaFoldDB" id="X1QFQ3"/>
<sequence>KKAAKEAMKDGDGKIKVCSRCGECIYIFNEDGFQICPKCTDVVNYHQGED</sequence>